<proteinExistence type="predicted"/>
<dbReference type="AlphaFoldDB" id="M1WZS1"/>
<organism evidence="1 2">
    <name type="scientific">Richelia intracellularis HH01</name>
    <dbReference type="NCBI Taxonomy" id="1165094"/>
    <lineage>
        <taxon>Bacteria</taxon>
        <taxon>Bacillati</taxon>
        <taxon>Cyanobacteriota</taxon>
        <taxon>Cyanophyceae</taxon>
        <taxon>Nostocales</taxon>
        <taxon>Nostocaceae</taxon>
        <taxon>Richelia</taxon>
    </lineage>
</organism>
<comment type="caution">
    <text evidence="1">The sequence shown here is derived from an EMBL/GenBank/DDBJ whole genome shotgun (WGS) entry which is preliminary data.</text>
</comment>
<reference evidence="1 2" key="1">
    <citation type="submission" date="2012-05" db="EMBL/GenBank/DDBJ databases">
        <authorList>
            <person name="Hilton J."/>
        </authorList>
    </citation>
    <scope>NUCLEOTIDE SEQUENCE [LARGE SCALE GENOMIC DNA]</scope>
    <source>
        <strain evidence="1 2">HH01</strain>
    </source>
</reference>
<gene>
    <name evidence="1" type="ORF">RINTHH_16820</name>
</gene>
<evidence type="ECO:0000313" key="2">
    <source>
        <dbReference type="Proteomes" id="UP000053051"/>
    </source>
</evidence>
<dbReference type="EMBL" id="CAIY01000067">
    <property type="protein sequence ID" value="CCH67837.1"/>
    <property type="molecule type" value="Genomic_DNA"/>
</dbReference>
<sequence length="258" mass="29131">MILAQFRSLYPTGALITELLQISHGQYIVRATVKIEDVIRSTGMASALNIEEAEDKSRERALMVLGITNTSSLIEDTSLKEITSTLIKASSEENSTIIKEVNPEYSNKVINQTKSEIPDNVSQTVEPLVTLPLEIIREATSDQAKENEPALEERSLNIAYSNSSSQNGNEKSREIKTIKKSKEYEPINQSDDIAKISAEMQRLGWTMEQGRDYLIKTYDKRSRHLLSQEELKNFLEYLESQTTLIEIPDEIDDPLSGF</sequence>
<reference evidence="2" key="2">
    <citation type="submission" date="2016-01" db="EMBL/GenBank/DDBJ databases">
        <title>Diatom-associated endosymboitic cyanobacterium lacks core nitrogen metabolism enzymes.</title>
        <authorList>
            <person name="Hilton J.A."/>
            <person name="Foster R.A."/>
            <person name="Tripp H.J."/>
            <person name="Carter B.J."/>
            <person name="Zehr J.P."/>
            <person name="Villareal T.A."/>
        </authorList>
    </citation>
    <scope>NUCLEOTIDE SEQUENCE [LARGE SCALE GENOMIC DNA]</scope>
    <source>
        <strain evidence="2">HH01</strain>
    </source>
</reference>
<evidence type="ECO:0000313" key="1">
    <source>
        <dbReference type="EMBL" id="CCH67837.1"/>
    </source>
</evidence>
<accession>M1WZS1</accession>
<protein>
    <submittedName>
        <fullName evidence="1">COG1089: GDP-D-mannose dehydratase</fullName>
    </submittedName>
</protein>
<dbReference type="RefSeq" id="WP_008234894.1">
    <property type="nucleotide sequence ID" value="NZ_CAIY01000067.1"/>
</dbReference>
<name>M1WZS1_9NOST</name>
<dbReference type="STRING" id="1165094.RINTHH_16820"/>
<dbReference type="OrthoDB" id="482635at2"/>
<keyword evidence="2" id="KW-1185">Reference proteome</keyword>
<dbReference type="Proteomes" id="UP000053051">
    <property type="component" value="Unassembled WGS sequence"/>
</dbReference>